<reference evidence="2 3" key="1">
    <citation type="submission" date="2016-11" db="EMBL/GenBank/DDBJ databases">
        <authorList>
            <person name="Jaros S."/>
            <person name="Januszkiewicz K."/>
            <person name="Wedrychowicz H."/>
        </authorList>
    </citation>
    <scope>NUCLEOTIDE SEQUENCE [LARGE SCALE GENOMIC DNA]</scope>
    <source>
        <strain evidence="2 3">DSM 15970</strain>
    </source>
</reference>
<dbReference type="AlphaFoldDB" id="A0A1M6FRB3"/>
<feature type="transmembrane region" description="Helical" evidence="1">
    <location>
        <begin position="21"/>
        <end position="40"/>
    </location>
</feature>
<feature type="transmembrane region" description="Helical" evidence="1">
    <location>
        <begin position="46"/>
        <end position="66"/>
    </location>
</feature>
<dbReference type="STRING" id="1122934.SAMN02745691_01179"/>
<feature type="transmembrane region" description="Helical" evidence="1">
    <location>
        <begin position="222"/>
        <end position="248"/>
    </location>
</feature>
<evidence type="ECO:0000313" key="3">
    <source>
        <dbReference type="Proteomes" id="UP000184342"/>
    </source>
</evidence>
<dbReference type="RefSeq" id="WP_073993432.1">
    <property type="nucleotide sequence ID" value="NZ_FQYT01000010.1"/>
</dbReference>
<feature type="transmembrane region" description="Helical" evidence="1">
    <location>
        <begin position="260"/>
        <end position="280"/>
    </location>
</feature>
<feature type="transmembrane region" description="Helical" evidence="1">
    <location>
        <begin position="292"/>
        <end position="310"/>
    </location>
</feature>
<protein>
    <recommendedName>
        <fullName evidence="4">DUF4153 domain-containing protein</fullName>
    </recommendedName>
</protein>
<evidence type="ECO:0000256" key="1">
    <source>
        <dbReference type="SAM" id="Phobius"/>
    </source>
</evidence>
<feature type="transmembrane region" description="Helical" evidence="1">
    <location>
        <begin position="78"/>
        <end position="97"/>
    </location>
</feature>
<accession>A0A1M6FRB3</accession>
<keyword evidence="1" id="KW-1133">Transmembrane helix</keyword>
<name>A0A1M6FRB3_9FIRM</name>
<dbReference type="Proteomes" id="UP000184342">
    <property type="component" value="Unassembled WGS sequence"/>
</dbReference>
<dbReference type="OrthoDB" id="9809196at2"/>
<gene>
    <name evidence="2" type="ORF">SAMN02745691_01179</name>
</gene>
<feature type="transmembrane region" description="Helical" evidence="1">
    <location>
        <begin position="144"/>
        <end position="170"/>
    </location>
</feature>
<keyword evidence="1" id="KW-0472">Membrane</keyword>
<proteinExistence type="predicted"/>
<keyword evidence="3" id="KW-1185">Reference proteome</keyword>
<evidence type="ECO:0008006" key="4">
    <source>
        <dbReference type="Google" id="ProtNLM"/>
    </source>
</evidence>
<evidence type="ECO:0000313" key="2">
    <source>
        <dbReference type="EMBL" id="SHJ00258.1"/>
    </source>
</evidence>
<keyword evidence="1" id="KW-0812">Transmembrane</keyword>
<sequence length="596" mass="66056">MNVINRLISRITGFYDVLGRFILTILFLIALAVCNIISINSETGDYSRLISTCITGALLGALAQVVSERFMEGTKGRLITMAAAIILTGAFYLFIIPPGTSVYGTWMIKTLVTGFALFMAFILVPSIKGSFTFNQTFMAAFKALFIAVFFASILFGGISLITAAINSLLFPVGSKSYMHSANIIYSLFAPLYFFSLIPYYPGKGMVEKREEETKKLVSCPKLLEILISYIIVPLTAVFTLILLAYIIINIGNEFWTNSLLEPMLVAYSIVVILVYILTGSLQNKSAVLFKRIFPKVLIPIVLLQTIASAVKVGDMGLPHTRYYVILYGAFAIIAGIFFSFLSVKKTGIVIIILIVLSLLSVIPPVDAFTVGRGYQLNLLKKTLVRNDMLVEGEIISNPGIPDKDKVLITLITDYVFSLGYEDGIDWLSGGVLSRDNFYKTFGFEQQYSPNGFNGGGYEGYSAFLSSDTVIDISGYDRLIPFTFEGDDKEVRNLTLTETEVEGKSYTLRLETDADSKRLVLYNGEMKEVISMNLQEIIDKMYEMGAAKKELTLEEATFTERNAEADLSLIIRTMNLDTSGGETVYLYVESMILFGVK</sequence>
<feature type="transmembrane region" description="Helical" evidence="1">
    <location>
        <begin position="348"/>
        <end position="365"/>
    </location>
</feature>
<feature type="transmembrane region" description="Helical" evidence="1">
    <location>
        <begin position="182"/>
        <end position="201"/>
    </location>
</feature>
<feature type="transmembrane region" description="Helical" evidence="1">
    <location>
        <begin position="322"/>
        <end position="341"/>
    </location>
</feature>
<dbReference type="EMBL" id="FQYT01000010">
    <property type="protein sequence ID" value="SHJ00258.1"/>
    <property type="molecule type" value="Genomic_DNA"/>
</dbReference>
<feature type="transmembrane region" description="Helical" evidence="1">
    <location>
        <begin position="103"/>
        <end position="124"/>
    </location>
</feature>
<organism evidence="2 3">
    <name type="scientific">Parasporobacterium paucivorans DSM 15970</name>
    <dbReference type="NCBI Taxonomy" id="1122934"/>
    <lineage>
        <taxon>Bacteria</taxon>
        <taxon>Bacillati</taxon>
        <taxon>Bacillota</taxon>
        <taxon>Clostridia</taxon>
        <taxon>Lachnospirales</taxon>
        <taxon>Lachnospiraceae</taxon>
        <taxon>Parasporobacterium</taxon>
    </lineage>
</organism>